<dbReference type="EMBL" id="QXQA01000001">
    <property type="protein sequence ID" value="RIX60063.1"/>
    <property type="molecule type" value="Genomic_DNA"/>
</dbReference>
<comment type="caution">
    <text evidence="2">The sequence shown here is derived from an EMBL/GenBank/DDBJ whole genome shotgun (WGS) entry which is preliminary data.</text>
</comment>
<reference evidence="2 3" key="1">
    <citation type="submission" date="2018-09" db="EMBL/GenBank/DDBJ databases">
        <title>Paenibacillus aracenensis nov. sp. isolated from a cave in southern Spain.</title>
        <authorList>
            <person name="Jurado V."/>
            <person name="Gutierrez-Patricio S."/>
            <person name="Gonzalez-Pimentel J.L."/>
            <person name="Miller A.Z."/>
            <person name="Laiz L."/>
            <person name="Saiz-Jimenez C."/>
        </authorList>
    </citation>
    <scope>NUCLEOTIDE SEQUENCE [LARGE SCALE GENOMIC DNA]</scope>
    <source>
        <strain evidence="2 3">DSM 22867</strain>
    </source>
</reference>
<evidence type="ECO:0000256" key="1">
    <source>
        <dbReference type="SAM" id="MobiDB-lite"/>
    </source>
</evidence>
<evidence type="ECO:0000313" key="2">
    <source>
        <dbReference type="EMBL" id="RIX60063.1"/>
    </source>
</evidence>
<dbReference type="OrthoDB" id="1955171at2"/>
<dbReference type="Pfam" id="PF14169">
    <property type="entry name" value="YdjO"/>
    <property type="match status" value="1"/>
</dbReference>
<name>A0A3A1VNG3_9BACL</name>
<protein>
    <recommendedName>
        <fullName evidence="4">Cold-shock protein</fullName>
    </recommendedName>
</protein>
<feature type="compositionally biased region" description="Basic and acidic residues" evidence="1">
    <location>
        <begin position="91"/>
        <end position="105"/>
    </location>
</feature>
<evidence type="ECO:0000313" key="3">
    <source>
        <dbReference type="Proteomes" id="UP000266482"/>
    </source>
</evidence>
<dbReference type="InterPro" id="IPR025916">
    <property type="entry name" value="YdjO"/>
</dbReference>
<sequence length="105" mass="12199">MTRTRRHSFEEEGPLHSWNKPLENLPEEMTVIWSCTNTGCASWMREDFSFKEVPVCSLCKSPMVSSQRSLPILMSSDQQVKRFRKNQQKAKVTDKVLQDPKEAPQ</sequence>
<dbReference type="Proteomes" id="UP000266482">
    <property type="component" value="Unassembled WGS sequence"/>
</dbReference>
<evidence type="ECO:0008006" key="4">
    <source>
        <dbReference type="Google" id="ProtNLM"/>
    </source>
</evidence>
<organism evidence="2 3">
    <name type="scientific">Paenibacillus nanensis</name>
    <dbReference type="NCBI Taxonomy" id="393251"/>
    <lineage>
        <taxon>Bacteria</taxon>
        <taxon>Bacillati</taxon>
        <taxon>Bacillota</taxon>
        <taxon>Bacilli</taxon>
        <taxon>Bacillales</taxon>
        <taxon>Paenibacillaceae</taxon>
        <taxon>Paenibacillus</taxon>
    </lineage>
</organism>
<dbReference type="AlphaFoldDB" id="A0A3A1VNG3"/>
<gene>
    <name evidence="2" type="ORF">D3P08_00260</name>
</gene>
<keyword evidence="3" id="KW-1185">Reference proteome</keyword>
<feature type="region of interest" description="Disordered" evidence="1">
    <location>
        <begin position="83"/>
        <end position="105"/>
    </location>
</feature>
<accession>A0A3A1VNG3</accession>
<proteinExistence type="predicted"/>